<dbReference type="InterPro" id="IPR043504">
    <property type="entry name" value="Peptidase_S1_PA_chymotrypsin"/>
</dbReference>
<evidence type="ECO:0000313" key="4">
    <source>
        <dbReference type="Proteomes" id="UP000591073"/>
    </source>
</evidence>
<feature type="non-terminal residue" evidence="3">
    <location>
        <position position="86"/>
    </location>
</feature>
<dbReference type="InterPro" id="IPR001254">
    <property type="entry name" value="Trypsin_dom"/>
</dbReference>
<dbReference type="EMBL" id="VXAP01002212">
    <property type="protein sequence ID" value="NXL40771.1"/>
    <property type="molecule type" value="Genomic_DNA"/>
</dbReference>
<dbReference type="Pfam" id="PF00089">
    <property type="entry name" value="Trypsin"/>
    <property type="match status" value="1"/>
</dbReference>
<accession>A0A7L0SED6</accession>
<evidence type="ECO:0000313" key="3">
    <source>
        <dbReference type="EMBL" id="NXL40771.1"/>
    </source>
</evidence>
<dbReference type="SUPFAM" id="SSF50494">
    <property type="entry name" value="Trypsin-like serine proteases"/>
    <property type="match status" value="1"/>
</dbReference>
<dbReference type="GO" id="GO:0006508">
    <property type="term" value="P:proteolysis"/>
    <property type="evidence" value="ECO:0007669"/>
    <property type="project" value="InterPro"/>
</dbReference>
<dbReference type="GO" id="GO:0030141">
    <property type="term" value="C:secretory granule"/>
    <property type="evidence" value="ECO:0007669"/>
    <property type="project" value="TreeGrafter"/>
</dbReference>
<reference evidence="3 4" key="1">
    <citation type="submission" date="2019-09" db="EMBL/GenBank/DDBJ databases">
        <title>Bird 10,000 Genomes (B10K) Project - Family phase.</title>
        <authorList>
            <person name="Zhang G."/>
        </authorList>
    </citation>
    <scope>NUCLEOTIDE SEQUENCE [LARGE SCALE GENOMIC DNA]</scope>
    <source>
        <strain evidence="3">B10K-DU-008-63</strain>
    </source>
</reference>
<keyword evidence="4" id="KW-1185">Reference proteome</keyword>
<dbReference type="GO" id="GO:0004252">
    <property type="term" value="F:serine-type endopeptidase activity"/>
    <property type="evidence" value="ECO:0007669"/>
    <property type="project" value="InterPro"/>
</dbReference>
<organism evidence="3 4">
    <name type="scientific">Glaucidium brasilianum</name>
    <name type="common">Ferruginous pygmy-owl</name>
    <dbReference type="NCBI Taxonomy" id="78217"/>
    <lineage>
        <taxon>Eukaryota</taxon>
        <taxon>Metazoa</taxon>
        <taxon>Chordata</taxon>
        <taxon>Craniata</taxon>
        <taxon>Vertebrata</taxon>
        <taxon>Euteleostomi</taxon>
        <taxon>Archelosauria</taxon>
        <taxon>Archosauria</taxon>
        <taxon>Dinosauria</taxon>
        <taxon>Saurischia</taxon>
        <taxon>Theropoda</taxon>
        <taxon>Coelurosauria</taxon>
        <taxon>Aves</taxon>
        <taxon>Neognathae</taxon>
        <taxon>Neoaves</taxon>
        <taxon>Telluraves</taxon>
        <taxon>Strigiformes</taxon>
        <taxon>Strigidae</taxon>
        <taxon>Glaucidium</taxon>
    </lineage>
</organism>
<feature type="non-terminal residue" evidence="3">
    <location>
        <position position="1"/>
    </location>
</feature>
<dbReference type="AlphaFoldDB" id="A0A7L0SED6"/>
<dbReference type="InterPro" id="IPR009003">
    <property type="entry name" value="Peptidase_S1_PA"/>
</dbReference>
<evidence type="ECO:0000256" key="1">
    <source>
        <dbReference type="ARBA" id="ARBA00023157"/>
    </source>
</evidence>
<dbReference type="PANTHER" id="PTHR24271:SF48">
    <property type="entry name" value="KALLIKREIN-14"/>
    <property type="match status" value="1"/>
</dbReference>
<dbReference type="Proteomes" id="UP000591073">
    <property type="component" value="Unassembled WGS sequence"/>
</dbReference>
<keyword evidence="1" id="KW-1015">Disulfide bond</keyword>
<dbReference type="Gene3D" id="2.40.10.10">
    <property type="entry name" value="Trypsin-like serine proteases"/>
    <property type="match status" value="1"/>
</dbReference>
<proteinExistence type="predicted"/>
<dbReference type="OrthoDB" id="10059102at2759"/>
<name>A0A7L0SED6_GLABR</name>
<dbReference type="PANTHER" id="PTHR24271">
    <property type="entry name" value="KALLIKREIN-RELATED"/>
    <property type="match status" value="1"/>
</dbReference>
<sequence>RAGEHSLAQPTGEEQFSVAVATVVHPGYENGEGATGHTHDLMLLRVDPPFTLSPFVQPVALPSSPVATGANCTVMGWGTTTSPQGT</sequence>
<protein>
    <submittedName>
        <fullName evidence="3">TRY1 protein</fullName>
    </submittedName>
</protein>
<evidence type="ECO:0000259" key="2">
    <source>
        <dbReference type="Pfam" id="PF00089"/>
    </source>
</evidence>
<comment type="caution">
    <text evidence="3">The sequence shown here is derived from an EMBL/GenBank/DDBJ whole genome shotgun (WGS) entry which is preliminary data.</text>
</comment>
<feature type="domain" description="Peptidase S1" evidence="2">
    <location>
        <begin position="1"/>
        <end position="82"/>
    </location>
</feature>
<gene>
    <name evidence="3" type="primary">Try1_0</name>
    <name evidence="3" type="ORF">GLABRA_R15293</name>
</gene>